<comment type="subcellular location">
    <subcellularLocation>
        <location evidence="1">Membrane</location>
        <topology evidence="1">Multi-pass membrane protein</topology>
    </subcellularLocation>
</comment>
<dbReference type="Gene3D" id="3.30.70.2750">
    <property type="match status" value="1"/>
</dbReference>
<proteinExistence type="inferred from homology"/>
<dbReference type="GO" id="GO:0016471">
    <property type="term" value="C:vacuolar proton-transporting V-type ATPase complex"/>
    <property type="evidence" value="ECO:0007669"/>
    <property type="project" value="TreeGrafter"/>
</dbReference>
<evidence type="ECO:0000256" key="2">
    <source>
        <dbReference type="ARBA" id="ARBA00009904"/>
    </source>
</evidence>
<dbReference type="GO" id="GO:0007035">
    <property type="term" value="P:vacuolar acidification"/>
    <property type="evidence" value="ECO:0007669"/>
    <property type="project" value="TreeGrafter"/>
</dbReference>
<dbReference type="OrthoDB" id="9803814at2"/>
<evidence type="ECO:0000256" key="7">
    <source>
        <dbReference type="ARBA" id="ARBA00023136"/>
    </source>
</evidence>
<keyword evidence="4 8" id="KW-0812">Transmembrane</keyword>
<dbReference type="GO" id="GO:0046961">
    <property type="term" value="F:proton-transporting ATPase activity, rotational mechanism"/>
    <property type="evidence" value="ECO:0007669"/>
    <property type="project" value="InterPro"/>
</dbReference>
<sequence length="644" mass="72675">MAIVKMKKITVAAPQSQRDNILDALQSKGCVELIDLKNLQQEAEGIGYFKENKSISQTEINYNKIKFCYDFLKQHESKKEGLFSKKTVISKEEFDKLEETINWENIYLECKKIDDDINHIKNKKNKLITQIEQYSNWIGLDVCSKELNILKNVSYFIGTISKKYESKIIDELSSNFKDIYIEKISEKQQDVNVFMLCHKNDSVNVSEVLKKYGFTKINFELSMIPKEQIKSFNDELSELDKEFITLNERALKLSEGIDDIEKMYDYLSSRLELENSVLNLLKTQKTFILQGWIPSDKEEFIMNSMSKNFSDCYIAFEEPSEDDMPPVLLKNNKIAEPFEVITSMYALPLPTEVDPTPVLTPFFLLFFGMMMADIGYGILMLLVGLFMLKKMDLEEEGKKIVKLLVYCGIPTIAFGVLYGSFFGGIIPLKPIWLNPVDKPMDVLVVSIALGIVHLYVGLGVKAYSLIKAGKALDAFMDVFSWYIFLSGLIWMLLGSLVGVGGVGIAKIMAIAGALIILFTQGRENESIVGKFFGGLYSLYGVTSYLGDALSYSRLLALGLASGLIGWSFNLLIGLLGKGALALIFGPIIFVAGHTFNFLIGALGTFVHTCRLQYLEFFGKFYEGGGRAFNPLKINTKFIRVNTER</sequence>
<comment type="similarity">
    <text evidence="2">Belongs to the V-ATPase 116 kDa subunit family.</text>
</comment>
<dbReference type="GO" id="GO:0033179">
    <property type="term" value="C:proton-transporting V-type ATPase, V0 domain"/>
    <property type="evidence" value="ECO:0007669"/>
    <property type="project" value="InterPro"/>
</dbReference>
<name>A0A1T4XMM0_9CLOT</name>
<evidence type="ECO:0000313" key="10">
    <source>
        <dbReference type="Proteomes" id="UP000190105"/>
    </source>
</evidence>
<feature type="transmembrane region" description="Helical" evidence="8">
    <location>
        <begin position="400"/>
        <end position="422"/>
    </location>
</feature>
<reference evidence="10" key="1">
    <citation type="submission" date="2017-02" db="EMBL/GenBank/DDBJ databases">
        <authorList>
            <person name="Varghese N."/>
            <person name="Submissions S."/>
        </authorList>
    </citation>
    <scope>NUCLEOTIDE SEQUENCE [LARGE SCALE GENOMIC DNA]</scope>
    <source>
        <strain evidence="10">USBA 833</strain>
    </source>
</reference>
<keyword evidence="3" id="KW-0813">Transport</keyword>
<keyword evidence="5 8" id="KW-1133">Transmembrane helix</keyword>
<feature type="transmembrane region" description="Helical" evidence="8">
    <location>
        <begin position="579"/>
        <end position="606"/>
    </location>
</feature>
<dbReference type="EMBL" id="FUYH01000010">
    <property type="protein sequence ID" value="SKA90772.1"/>
    <property type="molecule type" value="Genomic_DNA"/>
</dbReference>
<dbReference type="Pfam" id="PF01496">
    <property type="entry name" value="V_ATPase_I"/>
    <property type="match status" value="1"/>
</dbReference>
<organism evidence="9 10">
    <name type="scientific">Caloramator quimbayensis</name>
    <dbReference type="NCBI Taxonomy" id="1147123"/>
    <lineage>
        <taxon>Bacteria</taxon>
        <taxon>Bacillati</taxon>
        <taxon>Bacillota</taxon>
        <taxon>Clostridia</taxon>
        <taxon>Eubacteriales</taxon>
        <taxon>Clostridiaceae</taxon>
        <taxon>Caloramator</taxon>
    </lineage>
</organism>
<evidence type="ECO:0000256" key="8">
    <source>
        <dbReference type="SAM" id="Phobius"/>
    </source>
</evidence>
<feature type="transmembrane region" description="Helical" evidence="8">
    <location>
        <begin position="499"/>
        <end position="518"/>
    </location>
</feature>
<evidence type="ECO:0000256" key="5">
    <source>
        <dbReference type="ARBA" id="ARBA00022989"/>
    </source>
</evidence>
<evidence type="ECO:0000313" key="9">
    <source>
        <dbReference type="EMBL" id="SKA90772.1"/>
    </source>
</evidence>
<dbReference type="PANTHER" id="PTHR11629:SF63">
    <property type="entry name" value="V-TYPE PROTON ATPASE SUBUNIT A"/>
    <property type="match status" value="1"/>
</dbReference>
<evidence type="ECO:0000256" key="3">
    <source>
        <dbReference type="ARBA" id="ARBA00022448"/>
    </source>
</evidence>
<dbReference type="InterPro" id="IPR002490">
    <property type="entry name" value="V-ATPase_116kDa_su"/>
</dbReference>
<dbReference type="PANTHER" id="PTHR11629">
    <property type="entry name" value="VACUOLAR PROTON ATPASES"/>
    <property type="match status" value="1"/>
</dbReference>
<feature type="transmembrane region" description="Helical" evidence="8">
    <location>
        <begin position="551"/>
        <end position="572"/>
    </location>
</feature>
<dbReference type="RefSeq" id="WP_078696637.1">
    <property type="nucleotide sequence ID" value="NZ_FUYH01000010.1"/>
</dbReference>
<feature type="transmembrane region" description="Helical" evidence="8">
    <location>
        <begin position="362"/>
        <end position="388"/>
    </location>
</feature>
<dbReference type="STRING" id="1147123.SAMN05443428_110112"/>
<evidence type="ECO:0000256" key="6">
    <source>
        <dbReference type="ARBA" id="ARBA00023065"/>
    </source>
</evidence>
<accession>A0A1T4XMM0</accession>
<keyword evidence="7 8" id="KW-0472">Membrane</keyword>
<gene>
    <name evidence="9" type="ORF">SAMN05443428_110112</name>
</gene>
<evidence type="ECO:0000256" key="1">
    <source>
        <dbReference type="ARBA" id="ARBA00004141"/>
    </source>
</evidence>
<feature type="transmembrane region" description="Helical" evidence="8">
    <location>
        <begin position="475"/>
        <end position="493"/>
    </location>
</feature>
<evidence type="ECO:0000256" key="4">
    <source>
        <dbReference type="ARBA" id="ARBA00022692"/>
    </source>
</evidence>
<dbReference type="Proteomes" id="UP000190105">
    <property type="component" value="Unassembled WGS sequence"/>
</dbReference>
<feature type="transmembrane region" description="Helical" evidence="8">
    <location>
        <begin position="442"/>
        <end position="463"/>
    </location>
</feature>
<dbReference type="AlphaFoldDB" id="A0A1T4XMM0"/>
<keyword evidence="6" id="KW-0406">Ion transport</keyword>
<protein>
    <submittedName>
        <fullName evidence="9">V/A-type H+-transporting ATPase subunit I</fullName>
    </submittedName>
</protein>
<dbReference type="Gene3D" id="3.30.70.2170">
    <property type="match status" value="1"/>
</dbReference>
<dbReference type="GO" id="GO:0051117">
    <property type="term" value="F:ATPase binding"/>
    <property type="evidence" value="ECO:0007669"/>
    <property type="project" value="TreeGrafter"/>
</dbReference>
<dbReference type="Gene3D" id="1.20.1460.20">
    <property type="match status" value="1"/>
</dbReference>
<keyword evidence="10" id="KW-1185">Reference proteome</keyword>